<accession>A0A846YSC7</accession>
<keyword evidence="2" id="KW-1185">Reference proteome</keyword>
<sequence length="61" mass="7135">MSGRFVLLLDHEPPATAYVDDFGWTFWFCRACGQVDDFEQSLSREQLSKYTRGHRLFCGEN</sequence>
<dbReference type="EMBL" id="JAAXOT010000022">
    <property type="protein sequence ID" value="NKY60384.1"/>
    <property type="molecule type" value="Genomic_DNA"/>
</dbReference>
<dbReference type="AlphaFoldDB" id="A0A846YSC7"/>
<comment type="caution">
    <text evidence="1">The sequence shown here is derived from an EMBL/GenBank/DDBJ whole genome shotgun (WGS) entry which is preliminary data.</text>
</comment>
<dbReference type="RefSeq" id="WP_062979943.1">
    <property type="nucleotide sequence ID" value="NZ_JAAXOT010000022.1"/>
</dbReference>
<protein>
    <submittedName>
        <fullName evidence="1">Uncharacterized protein</fullName>
    </submittedName>
</protein>
<reference evidence="1 2" key="1">
    <citation type="submission" date="2020-04" db="EMBL/GenBank/DDBJ databases">
        <title>MicrobeNet Type strains.</title>
        <authorList>
            <person name="Nicholson A.C."/>
        </authorList>
    </citation>
    <scope>NUCLEOTIDE SEQUENCE [LARGE SCALE GENOMIC DNA]</scope>
    <source>
        <strain evidence="1 2">JCM 3332</strain>
    </source>
</reference>
<evidence type="ECO:0000313" key="2">
    <source>
        <dbReference type="Proteomes" id="UP000570678"/>
    </source>
</evidence>
<dbReference type="Proteomes" id="UP000570678">
    <property type="component" value="Unassembled WGS sequence"/>
</dbReference>
<gene>
    <name evidence="1" type="ORF">HGA15_30465</name>
</gene>
<organism evidence="1 2">
    <name type="scientific">Nocardia flavorosea</name>
    <dbReference type="NCBI Taxonomy" id="53429"/>
    <lineage>
        <taxon>Bacteria</taxon>
        <taxon>Bacillati</taxon>
        <taxon>Actinomycetota</taxon>
        <taxon>Actinomycetes</taxon>
        <taxon>Mycobacteriales</taxon>
        <taxon>Nocardiaceae</taxon>
        <taxon>Nocardia</taxon>
    </lineage>
</organism>
<proteinExistence type="predicted"/>
<name>A0A846YSC7_9NOCA</name>
<evidence type="ECO:0000313" key="1">
    <source>
        <dbReference type="EMBL" id="NKY60384.1"/>
    </source>
</evidence>